<protein>
    <submittedName>
        <fullName evidence="2">Uncharacterized protein</fullName>
    </submittedName>
</protein>
<accession>A0AAV6TUA7</accession>
<keyword evidence="1" id="KW-0175">Coiled coil</keyword>
<dbReference type="AlphaFoldDB" id="A0AAV6TUA7"/>
<evidence type="ECO:0000313" key="2">
    <source>
        <dbReference type="EMBL" id="KAG8175677.1"/>
    </source>
</evidence>
<reference evidence="2 3" key="1">
    <citation type="journal article" date="2022" name="Nat. Ecol. Evol.">
        <title>A masculinizing supergene underlies an exaggerated male reproductive morph in a spider.</title>
        <authorList>
            <person name="Hendrickx F."/>
            <person name="De Corte Z."/>
            <person name="Sonet G."/>
            <person name="Van Belleghem S.M."/>
            <person name="Kostlbacher S."/>
            <person name="Vangestel C."/>
        </authorList>
    </citation>
    <scope>NUCLEOTIDE SEQUENCE [LARGE SCALE GENOMIC DNA]</scope>
    <source>
        <strain evidence="2">W744_W776</strain>
    </source>
</reference>
<proteinExistence type="predicted"/>
<comment type="caution">
    <text evidence="2">The sequence shown here is derived from an EMBL/GenBank/DDBJ whole genome shotgun (WGS) entry which is preliminary data.</text>
</comment>
<name>A0AAV6TUA7_9ARAC</name>
<organism evidence="2 3">
    <name type="scientific">Oedothorax gibbosus</name>
    <dbReference type="NCBI Taxonomy" id="931172"/>
    <lineage>
        <taxon>Eukaryota</taxon>
        <taxon>Metazoa</taxon>
        <taxon>Ecdysozoa</taxon>
        <taxon>Arthropoda</taxon>
        <taxon>Chelicerata</taxon>
        <taxon>Arachnida</taxon>
        <taxon>Araneae</taxon>
        <taxon>Araneomorphae</taxon>
        <taxon>Entelegynae</taxon>
        <taxon>Araneoidea</taxon>
        <taxon>Linyphiidae</taxon>
        <taxon>Erigoninae</taxon>
        <taxon>Oedothorax</taxon>
    </lineage>
</organism>
<keyword evidence="3" id="KW-1185">Reference proteome</keyword>
<evidence type="ECO:0000256" key="1">
    <source>
        <dbReference type="SAM" id="Coils"/>
    </source>
</evidence>
<feature type="coiled-coil region" evidence="1">
    <location>
        <begin position="81"/>
        <end position="137"/>
    </location>
</feature>
<dbReference type="Proteomes" id="UP000827092">
    <property type="component" value="Unassembled WGS sequence"/>
</dbReference>
<dbReference type="EMBL" id="JAFNEN010000964">
    <property type="protein sequence ID" value="KAG8175677.1"/>
    <property type="molecule type" value="Genomic_DNA"/>
</dbReference>
<sequence length="148" mass="17014">MREFRSLCEDPGVVSAVKGYDRKIKLEPFYWKDLIGDESPNLFKLEDVFDKITSIRGISNLQIDKSLILAARNSYANYVEAKKAKKAADDELANQAQLKRKGDAQVKELLKKKAKLLEDAQKQADLLSEEIKNLQKYATRSYKEFLRL</sequence>
<gene>
    <name evidence="2" type="ORF">JTE90_010152</name>
</gene>
<evidence type="ECO:0000313" key="3">
    <source>
        <dbReference type="Proteomes" id="UP000827092"/>
    </source>
</evidence>